<reference evidence="1" key="1">
    <citation type="submission" date="2008-12" db="EMBL/GenBank/DDBJ databases">
        <title>Medicago truncatula full length cdna cloning project.</title>
        <authorList>
            <person name="Moskal W."/>
            <person name="Chan A."/>
            <person name="Cheung F."/>
            <person name="Xiao Y."/>
            <person name="Town C.D."/>
        </authorList>
    </citation>
    <scope>NUCLEOTIDE SEQUENCE</scope>
</reference>
<accession>B7FKN3</accession>
<reference evidence="2" key="2">
    <citation type="submission" date="2012-05" db="EMBL/GenBank/DDBJ databases">
        <authorList>
            <person name="Krishnakumar V."/>
            <person name="Cheung F."/>
            <person name="Xiao Y."/>
            <person name="Chan A."/>
            <person name="Moskal W.A."/>
            <person name="Town C.D."/>
        </authorList>
    </citation>
    <scope>NUCLEOTIDE SEQUENCE</scope>
</reference>
<name>B7FKN3_MEDTR</name>
<organism evidence="1">
    <name type="scientific">Medicago truncatula</name>
    <name type="common">Barrel medic</name>
    <name type="synonym">Medicago tribuloides</name>
    <dbReference type="NCBI Taxonomy" id="3880"/>
    <lineage>
        <taxon>Eukaryota</taxon>
        <taxon>Viridiplantae</taxon>
        <taxon>Streptophyta</taxon>
        <taxon>Embryophyta</taxon>
        <taxon>Tracheophyta</taxon>
        <taxon>Spermatophyta</taxon>
        <taxon>Magnoliopsida</taxon>
        <taxon>eudicotyledons</taxon>
        <taxon>Gunneridae</taxon>
        <taxon>Pentapetalae</taxon>
        <taxon>rosids</taxon>
        <taxon>fabids</taxon>
        <taxon>Fabales</taxon>
        <taxon>Fabaceae</taxon>
        <taxon>Papilionoideae</taxon>
        <taxon>50 kb inversion clade</taxon>
        <taxon>NPAAA clade</taxon>
        <taxon>Hologalegina</taxon>
        <taxon>IRL clade</taxon>
        <taxon>Trifolieae</taxon>
        <taxon>Medicago</taxon>
    </lineage>
</organism>
<evidence type="ECO:0000313" key="1">
    <source>
        <dbReference type="EMBL" id="ACJ85317.1"/>
    </source>
</evidence>
<dbReference type="EMBL" id="BT145120">
    <property type="protein sequence ID" value="AFK44914.1"/>
    <property type="molecule type" value="mRNA"/>
</dbReference>
<evidence type="ECO:0000313" key="2">
    <source>
        <dbReference type="EMBL" id="AFK44914.1"/>
    </source>
</evidence>
<sequence>MTRDYLKLSVNPIVHQVNVSYSHPFRYLDALQQVPQVRSDLSNYLKLSVNPIVHQVNVSYSHLFRYLDALQQVPQVRSDLSNHLISKQTIPEKNLLKVPYRKNNAFRRKSSVRLRSGMLITFLHIIHLQIWLNRNILQNFICFFFNKQKFIC</sequence>
<protein>
    <submittedName>
        <fullName evidence="1">Uncharacterized protein</fullName>
    </submittedName>
</protein>
<dbReference type="EMBL" id="BT052652">
    <property type="protein sequence ID" value="ACJ85317.1"/>
    <property type="molecule type" value="mRNA"/>
</dbReference>
<dbReference type="AlphaFoldDB" id="B7FKN3"/>
<proteinExistence type="evidence at transcript level"/>